<proteinExistence type="predicted"/>
<reference evidence="2 3" key="1">
    <citation type="journal article" date="2014" name="Syst. Appl. Microbiol.">
        <title>Complete genomes of freshwater sulfur oxidizers Sulfuricella denitrificans skB26 and Sulfuritalea hydrogenivorans sk43H: genetic insights into the sulfur oxidation pathway of betaproteobacteria.</title>
        <authorList>
            <person name="Watanabe T."/>
            <person name="Kojima H."/>
            <person name="Fukui M."/>
        </authorList>
    </citation>
    <scope>NUCLEOTIDE SEQUENCE [LARGE SCALE GENOMIC DNA]</scope>
    <source>
        <strain evidence="2">DSM22779</strain>
    </source>
</reference>
<keyword evidence="3" id="KW-1185">Reference proteome</keyword>
<accession>W0SNC1</accession>
<dbReference type="STRING" id="1223802.SUTH_03533"/>
<dbReference type="OrthoDB" id="9179708at2"/>
<evidence type="ECO:0000313" key="2">
    <source>
        <dbReference type="EMBL" id="BAO31303.1"/>
    </source>
</evidence>
<dbReference type="KEGG" id="shd:SUTH_03533"/>
<dbReference type="HOGENOM" id="CLU_873327_0_0_4"/>
<dbReference type="AlphaFoldDB" id="W0SNC1"/>
<feature type="domain" description="Spore protein YkvP/CgeB glycosyl transferase-like" evidence="1">
    <location>
        <begin position="198"/>
        <end position="310"/>
    </location>
</feature>
<dbReference type="Proteomes" id="UP000031637">
    <property type="component" value="Chromosome"/>
</dbReference>
<sequence length="325" mass="37410">MTTRDVLLIAHGSLHPALRRELAARGLTLRESRRWQDADRSEPQRILGAYTWFYEGLRHPLTIWGMHRFLRRQGIPLFVWNQDAPHYLNRAAWRLDWLDRAHLFDVYATHSLVDTRRSFADSLLYLPNAADTSRYHLHGRTLDELREPARYQHDVSFFGAMDGLRYKEMRGRQEFFAALGGRLARRGIRFVFRESTGMSIEEQVALIQSSRINLNFGASCDYGAPVASGLPERCYGIPACGGFLLCDKRTHARDDFTPGDNWAEFDGLDNCVTQIEHWLANFAAARDLAERCHAHVLVQHTYAQRAAALHNTLLAWHQGKRGRLQ</sequence>
<evidence type="ECO:0000259" key="1">
    <source>
        <dbReference type="Pfam" id="PF13524"/>
    </source>
</evidence>
<dbReference type="InterPro" id="IPR055259">
    <property type="entry name" value="YkvP/CgeB_Glyco_trans-like"/>
</dbReference>
<dbReference type="EMBL" id="AP012547">
    <property type="protein sequence ID" value="BAO31303.1"/>
    <property type="molecule type" value="Genomic_DNA"/>
</dbReference>
<dbReference type="Pfam" id="PF13524">
    <property type="entry name" value="Glyco_trans_1_2"/>
    <property type="match status" value="1"/>
</dbReference>
<dbReference type="RefSeq" id="WP_041101109.1">
    <property type="nucleotide sequence ID" value="NZ_AP012547.1"/>
</dbReference>
<name>W0SNC1_9PROT</name>
<organism evidence="2 3">
    <name type="scientific">Sulfuritalea hydrogenivorans sk43H</name>
    <dbReference type="NCBI Taxonomy" id="1223802"/>
    <lineage>
        <taxon>Bacteria</taxon>
        <taxon>Pseudomonadati</taxon>
        <taxon>Pseudomonadota</taxon>
        <taxon>Betaproteobacteria</taxon>
        <taxon>Nitrosomonadales</taxon>
        <taxon>Sterolibacteriaceae</taxon>
        <taxon>Sulfuritalea</taxon>
    </lineage>
</organism>
<evidence type="ECO:0000313" key="3">
    <source>
        <dbReference type="Proteomes" id="UP000031637"/>
    </source>
</evidence>
<gene>
    <name evidence="2" type="ORF">SUTH_03533</name>
</gene>
<protein>
    <recommendedName>
        <fullName evidence="1">Spore protein YkvP/CgeB glycosyl transferase-like domain-containing protein</fullName>
    </recommendedName>
</protein>